<name>A0ACB6ZXC6_THEGA</name>
<sequence>MDQLISWFTSQGGAVDIEHFGLAEFPGQGWGAIALKDIPEGHVLFAIPRTLTLSTRSCALLDLFGNNSWTSFQLHEGWAGLILCMMWEESMVEKSKWFQYFASLPSHFDTPMFWNDEELAELRGTSVVGKIGRSEAENDYYNKVVPAVKSRPDLFFPEHLDRWYTLERYHIMGSRILSRSFQVEKWDPAANDEEDDGVLQPEMDVDGDDPTSAEPNEKDNDDVAEGHGGDSDDGDDGDDPGDVAMVPMADILNARFGCNNARLFHEQLELRMVTTESILAGNQIWNTYGELPNSELLRRYGHVDVFDLPGGGQGNPEDVVEVPANVFVSPIIDISPKGMSVETLQERIDWWLEESGDDTFVIEAQKGLEISPPLISFARLLLLSPKDWERAREKPKLPKPKLSEEDGPAVLDVISQGLQRMLDEFPSPIETDWELLSKPDLPLRKRNAIIVRAGEKRILLEVLNEVGQLQKSRTTESKKRKQPGQTGSRAKKSKR</sequence>
<keyword evidence="2" id="KW-1185">Reference proteome</keyword>
<evidence type="ECO:0000313" key="1">
    <source>
        <dbReference type="EMBL" id="KAF9653963.1"/>
    </source>
</evidence>
<dbReference type="EMBL" id="MU117962">
    <property type="protein sequence ID" value="KAF9653963.1"/>
    <property type="molecule type" value="Genomic_DNA"/>
</dbReference>
<dbReference type="Proteomes" id="UP000886501">
    <property type="component" value="Unassembled WGS sequence"/>
</dbReference>
<protein>
    <submittedName>
        <fullName evidence="1">SET domain-containing protein</fullName>
    </submittedName>
</protein>
<reference evidence="1" key="1">
    <citation type="submission" date="2019-10" db="EMBL/GenBank/DDBJ databases">
        <authorList>
            <consortium name="DOE Joint Genome Institute"/>
            <person name="Kuo A."/>
            <person name="Miyauchi S."/>
            <person name="Kiss E."/>
            <person name="Drula E."/>
            <person name="Kohler A."/>
            <person name="Sanchez-Garcia M."/>
            <person name="Andreopoulos B."/>
            <person name="Barry K.W."/>
            <person name="Bonito G."/>
            <person name="Buee M."/>
            <person name="Carver A."/>
            <person name="Chen C."/>
            <person name="Cichocki N."/>
            <person name="Clum A."/>
            <person name="Culley D."/>
            <person name="Crous P.W."/>
            <person name="Fauchery L."/>
            <person name="Girlanda M."/>
            <person name="Hayes R."/>
            <person name="Keri Z."/>
            <person name="Labutti K."/>
            <person name="Lipzen A."/>
            <person name="Lombard V."/>
            <person name="Magnuson J."/>
            <person name="Maillard F."/>
            <person name="Morin E."/>
            <person name="Murat C."/>
            <person name="Nolan M."/>
            <person name="Ohm R."/>
            <person name="Pangilinan J."/>
            <person name="Pereira M."/>
            <person name="Perotto S."/>
            <person name="Peter M."/>
            <person name="Riley R."/>
            <person name="Sitrit Y."/>
            <person name="Stielow B."/>
            <person name="Szollosi G."/>
            <person name="Zifcakova L."/>
            <person name="Stursova M."/>
            <person name="Spatafora J.W."/>
            <person name="Tedersoo L."/>
            <person name="Vaario L.-M."/>
            <person name="Yamada A."/>
            <person name="Yan M."/>
            <person name="Wang P."/>
            <person name="Xu J."/>
            <person name="Bruns T."/>
            <person name="Baldrian P."/>
            <person name="Vilgalys R."/>
            <person name="Henrissat B."/>
            <person name="Grigoriev I.V."/>
            <person name="Hibbett D."/>
            <person name="Nagy L.G."/>
            <person name="Martin F.M."/>
        </authorList>
    </citation>
    <scope>NUCLEOTIDE SEQUENCE</scope>
    <source>
        <strain evidence="1">P2</strain>
    </source>
</reference>
<reference evidence="1" key="2">
    <citation type="journal article" date="2020" name="Nat. Commun.">
        <title>Large-scale genome sequencing of mycorrhizal fungi provides insights into the early evolution of symbiotic traits.</title>
        <authorList>
            <person name="Miyauchi S."/>
            <person name="Kiss E."/>
            <person name="Kuo A."/>
            <person name="Drula E."/>
            <person name="Kohler A."/>
            <person name="Sanchez-Garcia M."/>
            <person name="Morin E."/>
            <person name="Andreopoulos B."/>
            <person name="Barry K.W."/>
            <person name="Bonito G."/>
            <person name="Buee M."/>
            <person name="Carver A."/>
            <person name="Chen C."/>
            <person name="Cichocki N."/>
            <person name="Clum A."/>
            <person name="Culley D."/>
            <person name="Crous P.W."/>
            <person name="Fauchery L."/>
            <person name="Girlanda M."/>
            <person name="Hayes R.D."/>
            <person name="Keri Z."/>
            <person name="LaButti K."/>
            <person name="Lipzen A."/>
            <person name="Lombard V."/>
            <person name="Magnuson J."/>
            <person name="Maillard F."/>
            <person name="Murat C."/>
            <person name="Nolan M."/>
            <person name="Ohm R.A."/>
            <person name="Pangilinan J."/>
            <person name="Pereira M.F."/>
            <person name="Perotto S."/>
            <person name="Peter M."/>
            <person name="Pfister S."/>
            <person name="Riley R."/>
            <person name="Sitrit Y."/>
            <person name="Stielow J.B."/>
            <person name="Szollosi G."/>
            <person name="Zifcakova L."/>
            <person name="Stursova M."/>
            <person name="Spatafora J.W."/>
            <person name="Tedersoo L."/>
            <person name="Vaario L.M."/>
            <person name="Yamada A."/>
            <person name="Yan M."/>
            <person name="Wang P."/>
            <person name="Xu J."/>
            <person name="Bruns T."/>
            <person name="Baldrian P."/>
            <person name="Vilgalys R."/>
            <person name="Dunand C."/>
            <person name="Henrissat B."/>
            <person name="Grigoriev I.V."/>
            <person name="Hibbett D."/>
            <person name="Nagy L.G."/>
            <person name="Martin F.M."/>
        </authorList>
    </citation>
    <scope>NUCLEOTIDE SEQUENCE</scope>
    <source>
        <strain evidence="1">P2</strain>
    </source>
</reference>
<comment type="caution">
    <text evidence="1">The sequence shown here is derived from an EMBL/GenBank/DDBJ whole genome shotgun (WGS) entry which is preliminary data.</text>
</comment>
<evidence type="ECO:0000313" key="2">
    <source>
        <dbReference type="Proteomes" id="UP000886501"/>
    </source>
</evidence>
<organism evidence="1 2">
    <name type="scientific">Thelephora ganbajun</name>
    <name type="common">Ganba fungus</name>
    <dbReference type="NCBI Taxonomy" id="370292"/>
    <lineage>
        <taxon>Eukaryota</taxon>
        <taxon>Fungi</taxon>
        <taxon>Dikarya</taxon>
        <taxon>Basidiomycota</taxon>
        <taxon>Agaricomycotina</taxon>
        <taxon>Agaricomycetes</taxon>
        <taxon>Thelephorales</taxon>
        <taxon>Thelephoraceae</taxon>
        <taxon>Thelephora</taxon>
    </lineage>
</organism>
<gene>
    <name evidence="1" type="ORF">BDM02DRAFT_3134596</name>
</gene>
<proteinExistence type="predicted"/>
<accession>A0ACB6ZXC6</accession>